<feature type="chain" id="PRO_5011759189" evidence="1">
    <location>
        <begin position="33"/>
        <end position="681"/>
    </location>
</feature>
<dbReference type="Pfam" id="PF01955">
    <property type="entry name" value="CbiZ"/>
    <property type="match status" value="1"/>
</dbReference>
<dbReference type="SUPFAM" id="SSF53807">
    <property type="entry name" value="Helical backbone' metal receptor"/>
    <property type="match status" value="1"/>
</dbReference>
<dbReference type="PANTHER" id="PTHR30535:SF34">
    <property type="entry name" value="MOLYBDATE-BINDING PROTEIN MOLA"/>
    <property type="match status" value="1"/>
</dbReference>
<dbReference type="InterPro" id="IPR002491">
    <property type="entry name" value="ABC_transptr_periplasmic_BD"/>
</dbReference>
<feature type="signal peptide" evidence="1">
    <location>
        <begin position="1"/>
        <end position="32"/>
    </location>
</feature>
<dbReference type="InterPro" id="IPR002808">
    <property type="entry name" value="AdoCbi_amidolase"/>
</dbReference>
<accession>A0A1H0SHZ1</accession>
<reference evidence="3 4" key="1">
    <citation type="submission" date="2016-10" db="EMBL/GenBank/DDBJ databases">
        <authorList>
            <person name="de Groot N.N."/>
        </authorList>
    </citation>
    <scope>NUCLEOTIDE SEQUENCE [LARGE SCALE GENOMIC DNA]</scope>
    <source>
        <strain evidence="3 4">DSM 12130</strain>
    </source>
</reference>
<evidence type="ECO:0000256" key="1">
    <source>
        <dbReference type="SAM" id="SignalP"/>
    </source>
</evidence>
<dbReference type="OrthoDB" id="5409767at2"/>
<dbReference type="STRING" id="91360.SAMN05660330_02682"/>
<keyword evidence="4" id="KW-1185">Reference proteome</keyword>
<name>A0A1H0SHZ1_9BACT</name>
<dbReference type="EMBL" id="FNJI01000019">
    <property type="protein sequence ID" value="SDP41337.1"/>
    <property type="molecule type" value="Genomic_DNA"/>
</dbReference>
<dbReference type="PROSITE" id="PS50983">
    <property type="entry name" value="FE_B12_PBP"/>
    <property type="match status" value="1"/>
</dbReference>
<organism evidence="3 4">
    <name type="scientific">Desulforhopalus singaporensis</name>
    <dbReference type="NCBI Taxonomy" id="91360"/>
    <lineage>
        <taxon>Bacteria</taxon>
        <taxon>Pseudomonadati</taxon>
        <taxon>Thermodesulfobacteriota</taxon>
        <taxon>Desulfobulbia</taxon>
        <taxon>Desulfobulbales</taxon>
        <taxon>Desulfocapsaceae</taxon>
        <taxon>Desulforhopalus</taxon>
    </lineage>
</organism>
<proteinExistence type="predicted"/>
<feature type="domain" description="Fe/B12 periplasmic-binding" evidence="2">
    <location>
        <begin position="53"/>
        <end position="302"/>
    </location>
</feature>
<gene>
    <name evidence="3" type="ORF">SAMN05660330_02682</name>
</gene>
<dbReference type="AlphaFoldDB" id="A0A1H0SHZ1"/>
<keyword evidence="1" id="KW-0732">Signal</keyword>
<evidence type="ECO:0000313" key="4">
    <source>
        <dbReference type="Proteomes" id="UP000199073"/>
    </source>
</evidence>
<protein>
    <submittedName>
        <fullName evidence="3">ABC-type Fe3+-hydroxamate transport system, substrate-binding protein</fullName>
    </submittedName>
</protein>
<evidence type="ECO:0000313" key="3">
    <source>
        <dbReference type="EMBL" id="SDP41337.1"/>
    </source>
</evidence>
<dbReference type="GO" id="GO:0071281">
    <property type="term" value="P:cellular response to iron ion"/>
    <property type="evidence" value="ECO:0007669"/>
    <property type="project" value="TreeGrafter"/>
</dbReference>
<dbReference type="Pfam" id="PF01497">
    <property type="entry name" value="Peripla_BP_2"/>
    <property type="match status" value="1"/>
</dbReference>
<dbReference type="Proteomes" id="UP000199073">
    <property type="component" value="Unassembled WGS sequence"/>
</dbReference>
<sequence>MKNGKKMKTRMMKNLLFLTFVLGFLVTAVGHAEQIEIVDDSGTTFHFDCAPKRVVSLVPSATEIIFAIGAGDSVAGITHHSSFLPGAAGKIIVGGFFRPSVTRIQQLLPDLVIVSKIHENLMPLLTKQAQVLVVDTSCMEDAFSHIRLMGKLFHRAEAAEKLVADNKELLSLIADKIAKIPPAKRKRVMRLMGRKKIMTPGNDSFQNEMIRAAGGLPPDFGMGGQIISVTQDQFVGFNPQFIYGCGHDLNAGGSVLQQDGWKSVEAVQLGNIHSFPCDLTCRASTHLGYFVSWLASLIYPEEFGNVVNEVLPRKIVQKRELAVDLDFVKEAGIATSIVRDFKNRSLIVDFTSPRTVVSTLDGQRDNIATVGNHYSPPPCWALNHSSGLKELRDEILPVLGKDSKTSAFLFTGADMDNLAVVKETFKDMTVYGLVTAGVRGNAVRMAKDVGNYYEPGTINMIFLSNMHLTPRAMTRAIISATEGKTAALQDLDIRSSYQSLTSSATGTGTDNIIVVQGNGPVIDNAGGHSKMGELIARTAYAGVKEAIGKQNGITDGRDIFERLADRHLSVQQLVNKARGIAPEKRKQVAYQVEQLFLNPVYSGFIEAAMAMSDGVEQRTIGDLHLFGSWCLEIARRIAGKQIGEPGSYFARESMPRVMIMAFNAIFSGVMNKSDFSSEANQ</sequence>
<dbReference type="Gene3D" id="3.40.50.1980">
    <property type="entry name" value="Nitrogenase molybdenum iron protein domain"/>
    <property type="match status" value="2"/>
</dbReference>
<evidence type="ECO:0000259" key="2">
    <source>
        <dbReference type="PROSITE" id="PS50983"/>
    </source>
</evidence>
<dbReference type="PANTHER" id="PTHR30535">
    <property type="entry name" value="VITAMIN B12-BINDING PROTEIN"/>
    <property type="match status" value="1"/>
</dbReference>
<dbReference type="InterPro" id="IPR050902">
    <property type="entry name" value="ABC_Transporter_SBP"/>
</dbReference>
<dbReference type="RefSeq" id="WP_092223661.1">
    <property type="nucleotide sequence ID" value="NZ_FNJI01000019.1"/>
</dbReference>